<evidence type="ECO:0000313" key="9">
    <source>
        <dbReference type="EnsemblPlants" id="QL09p051476:mrna:CDS:2"/>
    </source>
</evidence>
<dbReference type="Proteomes" id="UP000594261">
    <property type="component" value="Chromosome 9"/>
</dbReference>
<dbReference type="EMBL" id="LRBV02000009">
    <property type="status" value="NOT_ANNOTATED_CDS"/>
    <property type="molecule type" value="Genomic_DNA"/>
</dbReference>
<reference evidence="9 10" key="1">
    <citation type="journal article" date="2016" name="G3 (Bethesda)">
        <title>First Draft Assembly and Annotation of the Genome of a California Endemic Oak Quercus lobata Nee (Fagaceae).</title>
        <authorList>
            <person name="Sork V.L."/>
            <person name="Fitz-Gibbon S.T."/>
            <person name="Puiu D."/>
            <person name="Crepeau M."/>
            <person name="Gugger P.F."/>
            <person name="Sherman R."/>
            <person name="Stevens K."/>
            <person name="Langley C.H."/>
            <person name="Pellegrini M."/>
            <person name="Salzberg S.L."/>
        </authorList>
    </citation>
    <scope>NUCLEOTIDE SEQUENCE [LARGE SCALE GENOMIC DNA]</scope>
    <source>
        <strain evidence="9 10">cv. SW786</strain>
    </source>
</reference>
<dbReference type="PANTHER" id="PTHR24186:SF38">
    <property type="entry name" value="ANKYRIN REPEAT FAMILY PROTEIN"/>
    <property type="match status" value="1"/>
</dbReference>
<protein>
    <recommendedName>
        <fullName evidence="8">PGG domain-containing protein</fullName>
    </recommendedName>
</protein>
<feature type="domain" description="PGG" evidence="8">
    <location>
        <begin position="82"/>
        <end position="214"/>
    </location>
</feature>
<dbReference type="InParanoid" id="A0A7N2RB66"/>
<accession>A0A7N2RB66</accession>
<evidence type="ECO:0000256" key="2">
    <source>
        <dbReference type="ARBA" id="ARBA00022692"/>
    </source>
</evidence>
<reference evidence="9" key="2">
    <citation type="submission" date="2021-01" db="UniProtKB">
        <authorList>
            <consortium name="EnsemblPlants"/>
        </authorList>
    </citation>
    <scope>IDENTIFICATION</scope>
</reference>
<evidence type="ECO:0000256" key="1">
    <source>
        <dbReference type="ARBA" id="ARBA00004141"/>
    </source>
</evidence>
<evidence type="ECO:0000256" key="3">
    <source>
        <dbReference type="ARBA" id="ARBA00022737"/>
    </source>
</evidence>
<dbReference type="PANTHER" id="PTHR24186">
    <property type="entry name" value="PROTEIN PHOSPHATASE 1 REGULATORY SUBUNIT"/>
    <property type="match status" value="1"/>
</dbReference>
<dbReference type="GO" id="GO:0005886">
    <property type="term" value="C:plasma membrane"/>
    <property type="evidence" value="ECO:0007669"/>
    <property type="project" value="TreeGrafter"/>
</dbReference>
<keyword evidence="4 7" id="KW-1133">Transmembrane helix</keyword>
<proteinExistence type="predicted"/>
<dbReference type="InterPro" id="IPR026961">
    <property type="entry name" value="PGG_dom"/>
</dbReference>
<evidence type="ECO:0000256" key="6">
    <source>
        <dbReference type="ARBA" id="ARBA00023136"/>
    </source>
</evidence>
<comment type="subcellular location">
    <subcellularLocation>
        <location evidence="1">Membrane</location>
        <topology evidence="1">Multi-pass membrane protein</topology>
    </subcellularLocation>
</comment>
<evidence type="ECO:0000256" key="5">
    <source>
        <dbReference type="ARBA" id="ARBA00023043"/>
    </source>
</evidence>
<keyword evidence="3" id="KW-0677">Repeat</keyword>
<evidence type="ECO:0000256" key="7">
    <source>
        <dbReference type="SAM" id="Phobius"/>
    </source>
</evidence>
<keyword evidence="6 7" id="KW-0472">Membrane</keyword>
<name>A0A7N2RB66_QUELO</name>
<sequence length="245" mass="27761">MQAVRLLLDSGVDINAKNVKDHTAGDILEKRQEVELLSSSREISEMLQRAEVNKCARYLRFIVLSLEERRLLQVDKWAKISDDRRNVVLVVATLLMTVTYQGLLSPPGGLWQDYYNPWSNLPNATIPDYRGFNETFPYLPNMAGTAIRGISLFFWVFLITNTLTFMLSYTIVLLIIPSGYVILRAALGSLSLCYVISLALIFPISFAFTYSLILVILFSVIYALSISAIRSTLHVSVLIRSWKKN</sequence>
<dbReference type="Gramene" id="QL09p051476:mrna">
    <property type="protein sequence ID" value="QL09p051476:mrna:CDS:2"/>
    <property type="gene ID" value="QL09p051476"/>
</dbReference>
<feature type="transmembrane region" description="Helical" evidence="7">
    <location>
        <begin position="183"/>
        <end position="206"/>
    </location>
</feature>
<keyword evidence="2 7" id="KW-0812">Transmembrane</keyword>
<dbReference type="EnsemblPlants" id="QL09p051476:mrna">
    <property type="protein sequence ID" value="QL09p051476:mrna:CDS:2"/>
    <property type="gene ID" value="QL09p051476"/>
</dbReference>
<dbReference type="AlphaFoldDB" id="A0A7N2RB66"/>
<feature type="transmembrane region" description="Helical" evidence="7">
    <location>
        <begin position="86"/>
        <end position="104"/>
    </location>
</feature>
<feature type="transmembrane region" description="Helical" evidence="7">
    <location>
        <begin position="212"/>
        <end position="239"/>
    </location>
</feature>
<evidence type="ECO:0000256" key="4">
    <source>
        <dbReference type="ARBA" id="ARBA00022989"/>
    </source>
</evidence>
<organism evidence="9 10">
    <name type="scientific">Quercus lobata</name>
    <name type="common">Valley oak</name>
    <dbReference type="NCBI Taxonomy" id="97700"/>
    <lineage>
        <taxon>Eukaryota</taxon>
        <taxon>Viridiplantae</taxon>
        <taxon>Streptophyta</taxon>
        <taxon>Embryophyta</taxon>
        <taxon>Tracheophyta</taxon>
        <taxon>Spermatophyta</taxon>
        <taxon>Magnoliopsida</taxon>
        <taxon>eudicotyledons</taxon>
        <taxon>Gunneridae</taxon>
        <taxon>Pentapetalae</taxon>
        <taxon>rosids</taxon>
        <taxon>fabids</taxon>
        <taxon>Fagales</taxon>
        <taxon>Fagaceae</taxon>
        <taxon>Quercus</taxon>
    </lineage>
</organism>
<keyword evidence="10" id="KW-1185">Reference proteome</keyword>
<evidence type="ECO:0000313" key="10">
    <source>
        <dbReference type="Proteomes" id="UP000594261"/>
    </source>
</evidence>
<feature type="transmembrane region" description="Helical" evidence="7">
    <location>
        <begin position="152"/>
        <end position="176"/>
    </location>
</feature>
<evidence type="ECO:0000259" key="8">
    <source>
        <dbReference type="Pfam" id="PF13962"/>
    </source>
</evidence>
<keyword evidence="5" id="KW-0040">ANK repeat</keyword>
<dbReference type="Pfam" id="PF13962">
    <property type="entry name" value="PGG"/>
    <property type="match status" value="1"/>
</dbReference>